<evidence type="ECO:0000256" key="4">
    <source>
        <dbReference type="ARBA" id="ARBA00022475"/>
    </source>
</evidence>
<evidence type="ECO:0000256" key="8">
    <source>
        <dbReference type="ARBA" id="ARBA00022989"/>
    </source>
</evidence>
<dbReference type="InterPro" id="IPR000568">
    <property type="entry name" value="ATP_synth_F0_asu"/>
</dbReference>
<evidence type="ECO:0000256" key="9">
    <source>
        <dbReference type="ARBA" id="ARBA00023065"/>
    </source>
</evidence>
<evidence type="ECO:0000256" key="11">
    <source>
        <dbReference type="ARBA" id="ARBA00023310"/>
    </source>
</evidence>
<dbReference type="GO" id="GO:0005886">
    <property type="term" value="C:plasma membrane"/>
    <property type="evidence" value="ECO:0007669"/>
    <property type="project" value="TreeGrafter"/>
</dbReference>
<evidence type="ECO:0000256" key="5">
    <source>
        <dbReference type="ARBA" id="ARBA00022547"/>
    </source>
</evidence>
<keyword evidence="5" id="KW-0138">CF(0)</keyword>
<keyword evidence="4" id="KW-1003">Cell membrane</keyword>
<dbReference type="NCBIfam" id="TIGR01131">
    <property type="entry name" value="ATP_synt_6_or_A"/>
    <property type="match status" value="1"/>
</dbReference>
<keyword evidence="8 12" id="KW-1133">Transmembrane helix</keyword>
<dbReference type="InterPro" id="IPR035908">
    <property type="entry name" value="F0_ATP_A_sf"/>
</dbReference>
<feature type="transmembrane region" description="Helical" evidence="12">
    <location>
        <begin position="146"/>
        <end position="166"/>
    </location>
</feature>
<feature type="transmembrane region" description="Helical" evidence="12">
    <location>
        <begin position="173"/>
        <end position="190"/>
    </location>
</feature>
<dbReference type="GO" id="GO:0046933">
    <property type="term" value="F:proton-transporting ATP synthase activity, rotational mechanism"/>
    <property type="evidence" value="ECO:0007669"/>
    <property type="project" value="TreeGrafter"/>
</dbReference>
<gene>
    <name evidence="13" type="ORF">LCGC14_1316330</name>
</gene>
<dbReference type="InterPro" id="IPR045082">
    <property type="entry name" value="ATP_syn_F0_a_bact/chloroplast"/>
</dbReference>
<keyword evidence="3" id="KW-0813">Transport</keyword>
<comment type="similarity">
    <text evidence="2">Belongs to the ATPase A chain family.</text>
</comment>
<evidence type="ECO:0000256" key="6">
    <source>
        <dbReference type="ARBA" id="ARBA00022692"/>
    </source>
</evidence>
<evidence type="ECO:0000256" key="2">
    <source>
        <dbReference type="ARBA" id="ARBA00006810"/>
    </source>
</evidence>
<keyword evidence="6 12" id="KW-0812">Transmembrane</keyword>
<evidence type="ECO:0000256" key="7">
    <source>
        <dbReference type="ARBA" id="ARBA00022781"/>
    </source>
</evidence>
<dbReference type="PROSITE" id="PS00449">
    <property type="entry name" value="ATPASE_A"/>
    <property type="match status" value="1"/>
</dbReference>
<keyword evidence="11" id="KW-0066">ATP synthesis</keyword>
<evidence type="ECO:0000256" key="10">
    <source>
        <dbReference type="ARBA" id="ARBA00023136"/>
    </source>
</evidence>
<keyword evidence="7" id="KW-0375">Hydrogen ion transport</keyword>
<evidence type="ECO:0000313" key="13">
    <source>
        <dbReference type="EMBL" id="KKM82756.1"/>
    </source>
</evidence>
<dbReference type="NCBIfam" id="NF004477">
    <property type="entry name" value="PRK05815.1-1"/>
    <property type="match status" value="1"/>
</dbReference>
<dbReference type="GO" id="GO:0042777">
    <property type="term" value="P:proton motive force-driven plasma membrane ATP synthesis"/>
    <property type="evidence" value="ECO:0007669"/>
    <property type="project" value="TreeGrafter"/>
</dbReference>
<dbReference type="PANTHER" id="PTHR42823">
    <property type="entry name" value="ATP SYNTHASE SUBUNIT A, CHLOROPLASTIC"/>
    <property type="match status" value="1"/>
</dbReference>
<accession>A0A0F9L672</accession>
<dbReference type="Pfam" id="PF00119">
    <property type="entry name" value="ATP-synt_A"/>
    <property type="match status" value="1"/>
</dbReference>
<comment type="subcellular location">
    <subcellularLocation>
        <location evidence="1">Membrane</location>
        <topology evidence="1">Multi-pass membrane protein</topology>
    </subcellularLocation>
</comment>
<evidence type="ECO:0000256" key="1">
    <source>
        <dbReference type="ARBA" id="ARBA00004141"/>
    </source>
</evidence>
<dbReference type="Gene3D" id="1.20.120.220">
    <property type="entry name" value="ATP synthase, F0 complex, subunit A"/>
    <property type="match status" value="1"/>
</dbReference>
<proteinExistence type="inferred from homology"/>
<feature type="transmembrane region" description="Helical" evidence="12">
    <location>
        <begin position="244"/>
        <end position="265"/>
    </location>
</feature>
<dbReference type="InterPro" id="IPR023011">
    <property type="entry name" value="ATP_synth_F0_asu_AS"/>
</dbReference>
<dbReference type="GO" id="GO:0045259">
    <property type="term" value="C:proton-transporting ATP synthase complex"/>
    <property type="evidence" value="ECO:0007669"/>
    <property type="project" value="UniProtKB-KW"/>
</dbReference>
<evidence type="ECO:0000256" key="3">
    <source>
        <dbReference type="ARBA" id="ARBA00022448"/>
    </source>
</evidence>
<dbReference type="FunFam" id="1.20.120.220:FF:000002">
    <property type="entry name" value="ATP synthase subunit a"/>
    <property type="match status" value="1"/>
</dbReference>
<keyword evidence="10 12" id="KW-0472">Membrane</keyword>
<sequence length="300" mass="33006">MASETITTSEYIKHHLQNLTFGEKQIQIEPGVWTPSGDWGFATSAEEAAKMGFWAINVDSMFMSLLLGALMMWFFRSAAKKASAGIPTGMQNFAEMIIDFIDDTVRGSFSGGKNNLVAPLALTIFVWIFLMNLMDLLPVDLIPMAVAQGAAAFFGADPHHVFFKIVPSTDPNVTLGMALFVFALMLFYSFKVKGTGGFLGELAFQPFGKWALPINLILETVTLLSKPFSLGLRLFGNMYAGEMVFILIATMYSAGVVLGSFAGLLQVGWAIFHILIITLQAFIFMVLTTVYIDMAHQEHH</sequence>
<comment type="caution">
    <text evidence="13">The sequence shown here is derived from an EMBL/GenBank/DDBJ whole genome shotgun (WGS) entry which is preliminary data.</text>
</comment>
<feature type="transmembrane region" description="Helical" evidence="12">
    <location>
        <begin position="53"/>
        <end position="75"/>
    </location>
</feature>
<dbReference type="SUPFAM" id="SSF81336">
    <property type="entry name" value="F1F0 ATP synthase subunit A"/>
    <property type="match status" value="1"/>
</dbReference>
<feature type="transmembrane region" description="Helical" evidence="12">
    <location>
        <begin position="271"/>
        <end position="292"/>
    </location>
</feature>
<reference evidence="13" key="1">
    <citation type="journal article" date="2015" name="Nature">
        <title>Complex archaea that bridge the gap between prokaryotes and eukaryotes.</title>
        <authorList>
            <person name="Spang A."/>
            <person name="Saw J.H."/>
            <person name="Jorgensen S.L."/>
            <person name="Zaremba-Niedzwiedzka K."/>
            <person name="Martijn J."/>
            <person name="Lind A.E."/>
            <person name="van Eijk R."/>
            <person name="Schleper C."/>
            <person name="Guy L."/>
            <person name="Ettema T.J."/>
        </authorList>
    </citation>
    <scope>NUCLEOTIDE SEQUENCE</scope>
</reference>
<dbReference type="EMBL" id="LAZR01007812">
    <property type="protein sequence ID" value="KKM82756.1"/>
    <property type="molecule type" value="Genomic_DNA"/>
</dbReference>
<dbReference type="CDD" id="cd00310">
    <property type="entry name" value="ATP-synt_Fo_a_6"/>
    <property type="match status" value="1"/>
</dbReference>
<protein>
    <submittedName>
        <fullName evidence="13">Uncharacterized protein</fullName>
    </submittedName>
</protein>
<dbReference type="PANTHER" id="PTHR42823:SF3">
    <property type="entry name" value="ATP SYNTHASE SUBUNIT A, CHLOROPLASTIC"/>
    <property type="match status" value="1"/>
</dbReference>
<evidence type="ECO:0000256" key="12">
    <source>
        <dbReference type="SAM" id="Phobius"/>
    </source>
</evidence>
<organism evidence="13">
    <name type="scientific">marine sediment metagenome</name>
    <dbReference type="NCBI Taxonomy" id="412755"/>
    <lineage>
        <taxon>unclassified sequences</taxon>
        <taxon>metagenomes</taxon>
        <taxon>ecological metagenomes</taxon>
    </lineage>
</organism>
<dbReference type="AlphaFoldDB" id="A0A0F9L672"/>
<name>A0A0F9L672_9ZZZZ</name>
<dbReference type="HAMAP" id="MF_01393">
    <property type="entry name" value="ATP_synth_a_bact"/>
    <property type="match status" value="1"/>
</dbReference>
<feature type="transmembrane region" description="Helical" evidence="12">
    <location>
        <begin position="116"/>
        <end position="134"/>
    </location>
</feature>
<keyword evidence="9" id="KW-0406">Ion transport</keyword>